<feature type="region of interest" description="Disordered" evidence="1">
    <location>
        <begin position="73"/>
        <end position="101"/>
    </location>
</feature>
<reference evidence="4" key="1">
    <citation type="submission" date="2006-10" db="EMBL/GenBank/DDBJ databases">
        <authorList>
            <person name="Amadeo P."/>
            <person name="Zhao Q."/>
            <person name="Wortman J."/>
            <person name="Fraser-Liggett C."/>
            <person name="Carlton J."/>
        </authorList>
    </citation>
    <scope>NUCLEOTIDE SEQUENCE</scope>
    <source>
        <strain evidence="4">G3</strain>
    </source>
</reference>
<dbReference type="PROSITE" id="PS50053">
    <property type="entry name" value="UBIQUITIN_2"/>
    <property type="match status" value="1"/>
</dbReference>
<reference evidence="4" key="2">
    <citation type="journal article" date="2007" name="Science">
        <title>Draft genome sequence of the sexually transmitted pathogen Trichomonas vaginalis.</title>
        <authorList>
            <person name="Carlton J.M."/>
            <person name="Hirt R.P."/>
            <person name="Silva J.C."/>
            <person name="Delcher A.L."/>
            <person name="Schatz M."/>
            <person name="Zhao Q."/>
            <person name="Wortman J.R."/>
            <person name="Bidwell S.L."/>
            <person name="Alsmark U.C.M."/>
            <person name="Besteiro S."/>
            <person name="Sicheritz-Ponten T."/>
            <person name="Noel C.J."/>
            <person name="Dacks J.B."/>
            <person name="Foster P.G."/>
            <person name="Simillion C."/>
            <person name="Van de Peer Y."/>
            <person name="Miranda-Saavedra D."/>
            <person name="Barton G.J."/>
            <person name="Westrop G.D."/>
            <person name="Mueller S."/>
            <person name="Dessi D."/>
            <person name="Fiori P.L."/>
            <person name="Ren Q."/>
            <person name="Paulsen I."/>
            <person name="Zhang H."/>
            <person name="Bastida-Corcuera F.D."/>
            <person name="Simoes-Barbosa A."/>
            <person name="Brown M.T."/>
            <person name="Hayes R.D."/>
            <person name="Mukherjee M."/>
            <person name="Okumura C.Y."/>
            <person name="Schneider R."/>
            <person name="Smith A.J."/>
            <person name="Vanacova S."/>
            <person name="Villalvazo M."/>
            <person name="Haas B.J."/>
            <person name="Pertea M."/>
            <person name="Feldblyum T.V."/>
            <person name="Utterback T.R."/>
            <person name="Shu C.L."/>
            <person name="Osoegawa K."/>
            <person name="de Jong P.J."/>
            <person name="Hrdy I."/>
            <person name="Horvathova L."/>
            <person name="Zubacova Z."/>
            <person name="Dolezal P."/>
            <person name="Malik S.B."/>
            <person name="Logsdon J.M. Jr."/>
            <person name="Henze K."/>
            <person name="Gupta A."/>
            <person name="Wang C.C."/>
            <person name="Dunne R.L."/>
            <person name="Upcroft J.A."/>
            <person name="Upcroft P."/>
            <person name="White O."/>
            <person name="Salzberg S.L."/>
            <person name="Tang P."/>
            <person name="Chiu C.-H."/>
            <person name="Lee Y.-S."/>
            <person name="Embley T.M."/>
            <person name="Coombs G.H."/>
            <person name="Mottram J.C."/>
            <person name="Tachezy J."/>
            <person name="Fraser-Liggett C.M."/>
            <person name="Johnson P.J."/>
        </authorList>
    </citation>
    <scope>NUCLEOTIDE SEQUENCE [LARGE SCALE GENOMIC DNA]</scope>
    <source>
        <strain evidence="4">G3</strain>
    </source>
</reference>
<evidence type="ECO:0000256" key="1">
    <source>
        <dbReference type="SAM" id="MobiDB-lite"/>
    </source>
</evidence>
<dbReference type="SMR" id="A2DSX0"/>
<dbReference type="VEuPathDB" id="TrichDB:TVAGG3_1041590"/>
<gene>
    <name evidence="4" type="ORF">TVAG_348290</name>
</gene>
<dbReference type="AlphaFoldDB" id="A2DSX0"/>
<protein>
    <submittedName>
        <fullName evidence="4">UBA/TS-N domain containing protein</fullName>
    </submittedName>
</protein>
<dbReference type="SMART" id="SM00213">
    <property type="entry name" value="UBQ"/>
    <property type="match status" value="1"/>
</dbReference>
<dbReference type="Pfam" id="PF00627">
    <property type="entry name" value="UBA"/>
    <property type="match status" value="1"/>
</dbReference>
<dbReference type="EMBL" id="DS113241">
    <property type="protein sequence ID" value="EAY16519.1"/>
    <property type="molecule type" value="Genomic_DNA"/>
</dbReference>
<accession>A2DSX0</accession>
<keyword evidence="5" id="KW-1185">Reference proteome</keyword>
<dbReference type="VEuPathDB" id="TrichDB:TVAG_348290"/>
<dbReference type="GO" id="GO:0005654">
    <property type="term" value="C:nucleoplasm"/>
    <property type="evidence" value="ECO:0000318"/>
    <property type="project" value="GO_Central"/>
</dbReference>
<dbReference type="PANTHER" id="PTHR10621:SF0">
    <property type="entry name" value="UV EXCISION REPAIR PROTEIN RAD23"/>
    <property type="match status" value="1"/>
</dbReference>
<dbReference type="OrthoDB" id="419317at2759"/>
<dbReference type="InterPro" id="IPR015940">
    <property type="entry name" value="UBA"/>
</dbReference>
<dbReference type="SMART" id="SM00165">
    <property type="entry name" value="UBA"/>
    <property type="match status" value="2"/>
</dbReference>
<feature type="compositionally biased region" description="Basic and acidic residues" evidence="1">
    <location>
        <begin position="84"/>
        <end position="101"/>
    </location>
</feature>
<dbReference type="SUPFAM" id="SSF54236">
    <property type="entry name" value="Ubiquitin-like"/>
    <property type="match status" value="1"/>
</dbReference>
<dbReference type="FunCoup" id="A2DSX0">
    <property type="interactions" value="738"/>
</dbReference>
<organism evidence="4 5">
    <name type="scientific">Trichomonas vaginalis (strain ATCC PRA-98 / G3)</name>
    <dbReference type="NCBI Taxonomy" id="412133"/>
    <lineage>
        <taxon>Eukaryota</taxon>
        <taxon>Metamonada</taxon>
        <taxon>Parabasalia</taxon>
        <taxon>Trichomonadida</taxon>
        <taxon>Trichomonadidae</taxon>
        <taxon>Trichomonas</taxon>
    </lineage>
</organism>
<dbReference type="InterPro" id="IPR009060">
    <property type="entry name" value="UBA-like_sf"/>
</dbReference>
<sequence length="310" mass="35271">MKIICQIFSGDKLELEVTEDQDINDVKKQISEVKNAKIEEIKLLFKSKFLKSPSTLKECGITENSKLIVMVPNKKPAPPINKTTETKPAEENKAPNQPEETKKIIQPEIAPLPTVDKKSKIELPPDFEDKIKQLQQLGYEYSECSRALRVAGFNTEIAANILLSGSIPDEIDYELAGDLPTDGDDENGEEEDASLHITPEIKKHYEEHPEKIQELIDMLLLSDPAYYFLAKNNPMLLLTQLGFDVSKFDFSKLGPKSMYQELLDKLTDEEKQVVKRLEEKGYDSMEVLQTFEACNKDEKLTEECLKAFKK</sequence>
<feature type="domain" description="UBA" evidence="2">
    <location>
        <begin position="124"/>
        <end position="165"/>
    </location>
</feature>
<dbReference type="InterPro" id="IPR029071">
    <property type="entry name" value="Ubiquitin-like_domsf"/>
</dbReference>
<dbReference type="Gene3D" id="3.10.20.90">
    <property type="entry name" value="Phosphatidylinositol 3-kinase Catalytic Subunit, Chain A, domain 1"/>
    <property type="match status" value="1"/>
</dbReference>
<dbReference type="eggNOG" id="KOG0011">
    <property type="taxonomic scope" value="Eukaryota"/>
</dbReference>
<dbReference type="InParanoid" id="A2DSX0"/>
<dbReference type="GO" id="GO:0043130">
    <property type="term" value="F:ubiquitin binding"/>
    <property type="evidence" value="ECO:0000318"/>
    <property type="project" value="GO_Central"/>
</dbReference>
<feature type="domain" description="Ubiquitin-like" evidence="3">
    <location>
        <begin position="1"/>
        <end position="76"/>
    </location>
</feature>
<name>A2DSX0_TRIV3</name>
<evidence type="ECO:0000313" key="5">
    <source>
        <dbReference type="Proteomes" id="UP000001542"/>
    </source>
</evidence>
<dbReference type="GO" id="GO:0005829">
    <property type="term" value="C:cytosol"/>
    <property type="evidence" value="ECO:0000318"/>
    <property type="project" value="GO_Central"/>
</dbReference>
<dbReference type="GO" id="GO:0043161">
    <property type="term" value="P:proteasome-mediated ubiquitin-dependent protein catabolic process"/>
    <property type="evidence" value="ECO:0000318"/>
    <property type="project" value="GO_Central"/>
</dbReference>
<dbReference type="SUPFAM" id="SSF46934">
    <property type="entry name" value="UBA-like"/>
    <property type="match status" value="1"/>
</dbReference>
<dbReference type="GO" id="GO:0070628">
    <property type="term" value="F:proteasome binding"/>
    <property type="evidence" value="ECO:0000318"/>
    <property type="project" value="GO_Central"/>
</dbReference>
<dbReference type="KEGG" id="tva:4774529"/>
<proteinExistence type="predicted"/>
<dbReference type="InterPro" id="IPR000626">
    <property type="entry name" value="Ubiquitin-like_dom"/>
</dbReference>
<evidence type="ECO:0000259" key="2">
    <source>
        <dbReference type="PROSITE" id="PS50030"/>
    </source>
</evidence>
<dbReference type="Pfam" id="PF00240">
    <property type="entry name" value="ubiquitin"/>
    <property type="match status" value="1"/>
</dbReference>
<evidence type="ECO:0000259" key="3">
    <source>
        <dbReference type="PROSITE" id="PS50053"/>
    </source>
</evidence>
<dbReference type="PROSITE" id="PS50030">
    <property type="entry name" value="UBA"/>
    <property type="match status" value="1"/>
</dbReference>
<dbReference type="STRING" id="5722.A2DSX0"/>
<dbReference type="PANTHER" id="PTHR10621">
    <property type="entry name" value="UV EXCISION REPAIR PROTEIN RAD23"/>
    <property type="match status" value="1"/>
</dbReference>
<dbReference type="GO" id="GO:0031593">
    <property type="term" value="F:polyubiquitin modification-dependent protein binding"/>
    <property type="evidence" value="ECO:0000318"/>
    <property type="project" value="GO_Central"/>
</dbReference>
<dbReference type="Gene3D" id="1.10.8.10">
    <property type="entry name" value="DNA helicase RuvA subunit, C-terminal domain"/>
    <property type="match status" value="2"/>
</dbReference>
<dbReference type="Proteomes" id="UP000001542">
    <property type="component" value="Unassembled WGS sequence"/>
</dbReference>
<evidence type="ECO:0000313" key="4">
    <source>
        <dbReference type="EMBL" id="EAY16519.1"/>
    </source>
</evidence>
<dbReference type="RefSeq" id="XP_001328742.1">
    <property type="nucleotide sequence ID" value="XM_001328707.1"/>
</dbReference>